<reference evidence="3 4" key="1">
    <citation type="journal article" date="2024" name="Commun. Biol.">
        <title>Comparative genomic analysis of thermophilic fungi reveals convergent evolutionary adaptations and gene losses.</title>
        <authorList>
            <person name="Steindorff A.S."/>
            <person name="Aguilar-Pontes M.V."/>
            <person name="Robinson A.J."/>
            <person name="Andreopoulos B."/>
            <person name="LaButti K."/>
            <person name="Kuo A."/>
            <person name="Mondo S."/>
            <person name="Riley R."/>
            <person name="Otillar R."/>
            <person name="Haridas S."/>
            <person name="Lipzen A."/>
            <person name="Grimwood J."/>
            <person name="Schmutz J."/>
            <person name="Clum A."/>
            <person name="Reid I.D."/>
            <person name="Moisan M.C."/>
            <person name="Butler G."/>
            <person name="Nguyen T.T.M."/>
            <person name="Dewar K."/>
            <person name="Conant G."/>
            <person name="Drula E."/>
            <person name="Henrissat B."/>
            <person name="Hansel C."/>
            <person name="Singer S."/>
            <person name="Hutchinson M.I."/>
            <person name="de Vries R.P."/>
            <person name="Natvig D.O."/>
            <person name="Powell A.J."/>
            <person name="Tsang A."/>
            <person name="Grigoriev I.V."/>
        </authorList>
    </citation>
    <scope>NUCLEOTIDE SEQUENCE [LARGE SCALE GENOMIC DNA]</scope>
    <source>
        <strain evidence="3 4">ATCC 24622</strain>
    </source>
</reference>
<dbReference type="PANTHER" id="PTHR43591:SF24">
    <property type="entry name" value="2-METHOXY-6-POLYPRENYL-1,4-BENZOQUINOL METHYLASE, MITOCHONDRIAL"/>
    <property type="match status" value="1"/>
</dbReference>
<dbReference type="PANTHER" id="PTHR43591">
    <property type="entry name" value="METHYLTRANSFERASE"/>
    <property type="match status" value="1"/>
</dbReference>
<dbReference type="SUPFAM" id="SSF53335">
    <property type="entry name" value="S-adenosyl-L-methionine-dependent methyltransferases"/>
    <property type="match status" value="1"/>
</dbReference>
<name>A0ABR3XAR5_9PEZI</name>
<evidence type="ECO:0000259" key="2">
    <source>
        <dbReference type="Pfam" id="PF08241"/>
    </source>
</evidence>
<dbReference type="Proteomes" id="UP001586593">
    <property type="component" value="Unassembled WGS sequence"/>
</dbReference>
<dbReference type="Gene3D" id="3.40.50.150">
    <property type="entry name" value="Vaccinia Virus protein VP39"/>
    <property type="match status" value="1"/>
</dbReference>
<organism evidence="3 4">
    <name type="scientific">Phialemonium thermophilum</name>
    <dbReference type="NCBI Taxonomy" id="223376"/>
    <lineage>
        <taxon>Eukaryota</taxon>
        <taxon>Fungi</taxon>
        <taxon>Dikarya</taxon>
        <taxon>Ascomycota</taxon>
        <taxon>Pezizomycotina</taxon>
        <taxon>Sordariomycetes</taxon>
        <taxon>Sordariomycetidae</taxon>
        <taxon>Cephalothecales</taxon>
        <taxon>Cephalothecaceae</taxon>
        <taxon>Phialemonium</taxon>
    </lineage>
</organism>
<protein>
    <recommendedName>
        <fullName evidence="2">Methyltransferase type 11 domain-containing protein</fullName>
    </recommendedName>
</protein>
<dbReference type="InterPro" id="IPR013216">
    <property type="entry name" value="Methyltransf_11"/>
</dbReference>
<accession>A0ABR3XAR5</accession>
<evidence type="ECO:0000313" key="3">
    <source>
        <dbReference type="EMBL" id="KAL1872760.1"/>
    </source>
</evidence>
<sequence length="299" mass="32864">MSQSKAETELQKFFQGLGKGGYKEYANSKPAKAVRDISTPLAVNMLRQMGLDEKTTTPFNLLDSGAGSGVVTAVLQETIQPTVLSQSKIISGDIGEHMVEMVKSRIVEENWVNAVAQVIDAQKIPVESETFTHVTSNISFHVVPDSEGALNECIRVLKPGGILGFTTWHRNGAGWVPDIEGAFKSFPFDAPFDMKMQTTRWGEWSDVNWIRRTLVGKGLQDVDVAVSSHLSHVNSAAEFVDSIPGMIEVVMKATWTEELIAAHPIDEVKKLVAAHLEKKYEGQGWDLTWTSIIASGRKP</sequence>
<dbReference type="EMBL" id="JAZHXJ010000133">
    <property type="protein sequence ID" value="KAL1872760.1"/>
    <property type="molecule type" value="Genomic_DNA"/>
</dbReference>
<feature type="domain" description="Methyltransferase type 11" evidence="2">
    <location>
        <begin position="62"/>
        <end position="163"/>
    </location>
</feature>
<dbReference type="CDD" id="cd02440">
    <property type="entry name" value="AdoMet_MTases"/>
    <property type="match status" value="1"/>
</dbReference>
<evidence type="ECO:0000256" key="1">
    <source>
        <dbReference type="ARBA" id="ARBA00038158"/>
    </source>
</evidence>
<evidence type="ECO:0000313" key="4">
    <source>
        <dbReference type="Proteomes" id="UP001586593"/>
    </source>
</evidence>
<dbReference type="InterPro" id="IPR029063">
    <property type="entry name" value="SAM-dependent_MTases_sf"/>
</dbReference>
<proteinExistence type="inferred from homology"/>
<dbReference type="Pfam" id="PF08241">
    <property type="entry name" value="Methyltransf_11"/>
    <property type="match status" value="1"/>
</dbReference>
<comment type="caution">
    <text evidence="3">The sequence shown here is derived from an EMBL/GenBank/DDBJ whole genome shotgun (WGS) entry which is preliminary data.</text>
</comment>
<gene>
    <name evidence="3" type="ORF">VTK73DRAFT_1366</name>
</gene>
<keyword evidence="4" id="KW-1185">Reference proteome</keyword>
<comment type="similarity">
    <text evidence="1">Belongs to the methyltransferase superfamily. LaeA methyltransferase family.</text>
</comment>